<evidence type="ECO:0000313" key="1">
    <source>
        <dbReference type="EMBL" id="NAW49970.1"/>
    </source>
</evidence>
<accession>A0A845PV39</accession>
<dbReference type="InterPro" id="IPR009057">
    <property type="entry name" value="Homeodomain-like_sf"/>
</dbReference>
<dbReference type="AlphaFoldDB" id="A0A845PV39"/>
<comment type="caution">
    <text evidence="1">The sequence shown here is derived from an EMBL/GenBank/DDBJ whole genome shotgun (WGS) entry which is preliminary data.</text>
</comment>
<organism evidence="1 2">
    <name type="scientific">Elizabethkingia argenteiflava</name>
    <dbReference type="NCBI Taxonomy" id="2681556"/>
    <lineage>
        <taxon>Bacteria</taxon>
        <taxon>Pseudomonadati</taxon>
        <taxon>Bacteroidota</taxon>
        <taxon>Flavobacteriia</taxon>
        <taxon>Flavobacteriales</taxon>
        <taxon>Weeksellaceae</taxon>
        <taxon>Elizabethkingia</taxon>
    </lineage>
</organism>
<feature type="non-terminal residue" evidence="1">
    <location>
        <position position="43"/>
    </location>
</feature>
<reference evidence="1 2" key="1">
    <citation type="submission" date="2019-11" db="EMBL/GenBank/DDBJ databases">
        <title>Characterization of Elizabethkingia argenteiflava sp. nov., isolated from inner surface of Soybean Pods.</title>
        <authorList>
            <person name="Mo S."/>
        </authorList>
    </citation>
    <scope>NUCLEOTIDE SEQUENCE [LARGE SCALE GENOMIC DNA]</scope>
    <source>
        <strain evidence="1 2">YB22</strain>
    </source>
</reference>
<evidence type="ECO:0000313" key="2">
    <source>
        <dbReference type="Proteomes" id="UP000553459"/>
    </source>
</evidence>
<gene>
    <name evidence="1" type="ORF">GNY06_00680</name>
</gene>
<dbReference type="Gene3D" id="1.10.10.60">
    <property type="entry name" value="Homeodomain-like"/>
    <property type="match status" value="1"/>
</dbReference>
<sequence>MTKKQFSANQISSILKEFDNGRSIEELVRSYGISRATLYNWRK</sequence>
<dbReference type="InterPro" id="IPR002514">
    <property type="entry name" value="Transposase_8"/>
</dbReference>
<proteinExistence type="predicted"/>
<dbReference type="RefSeq" id="WP_166518356.1">
    <property type="nucleotide sequence ID" value="NZ_JAAABJ010000114.1"/>
</dbReference>
<keyword evidence="2" id="KW-1185">Reference proteome</keyword>
<dbReference type="SUPFAM" id="SSF46689">
    <property type="entry name" value="Homeodomain-like"/>
    <property type="match status" value="1"/>
</dbReference>
<dbReference type="EMBL" id="JAAABJ010000114">
    <property type="protein sequence ID" value="NAW49970.1"/>
    <property type="molecule type" value="Genomic_DNA"/>
</dbReference>
<dbReference type="Pfam" id="PF01527">
    <property type="entry name" value="HTH_Tnp_1"/>
    <property type="match status" value="1"/>
</dbReference>
<dbReference type="Proteomes" id="UP000553459">
    <property type="component" value="Unassembled WGS sequence"/>
</dbReference>
<protein>
    <submittedName>
        <fullName evidence="1">Transposase</fullName>
    </submittedName>
</protein>
<dbReference type="GO" id="GO:0004803">
    <property type="term" value="F:transposase activity"/>
    <property type="evidence" value="ECO:0007669"/>
    <property type="project" value="InterPro"/>
</dbReference>
<name>A0A845PV39_9FLAO</name>
<dbReference type="GO" id="GO:0006313">
    <property type="term" value="P:DNA transposition"/>
    <property type="evidence" value="ECO:0007669"/>
    <property type="project" value="InterPro"/>
</dbReference>
<dbReference type="GO" id="GO:0003677">
    <property type="term" value="F:DNA binding"/>
    <property type="evidence" value="ECO:0007669"/>
    <property type="project" value="InterPro"/>
</dbReference>